<protein>
    <recommendedName>
        <fullName evidence="4">Transmembrane protein</fullName>
    </recommendedName>
</protein>
<dbReference type="Proteomes" id="UP001157418">
    <property type="component" value="Unassembled WGS sequence"/>
</dbReference>
<feature type="transmembrane region" description="Helical" evidence="1">
    <location>
        <begin position="69"/>
        <end position="88"/>
    </location>
</feature>
<feature type="transmembrane region" description="Helical" evidence="1">
    <location>
        <begin position="43"/>
        <end position="63"/>
    </location>
</feature>
<dbReference type="EMBL" id="CAKMRJ010001112">
    <property type="protein sequence ID" value="CAH1421887.1"/>
    <property type="molecule type" value="Genomic_DNA"/>
</dbReference>
<feature type="transmembrane region" description="Helical" evidence="1">
    <location>
        <begin position="16"/>
        <end position="36"/>
    </location>
</feature>
<keyword evidence="1" id="KW-0812">Transmembrane</keyword>
<comment type="caution">
    <text evidence="2">The sequence shown here is derived from an EMBL/GenBank/DDBJ whole genome shotgun (WGS) entry which is preliminary data.</text>
</comment>
<evidence type="ECO:0000256" key="1">
    <source>
        <dbReference type="SAM" id="Phobius"/>
    </source>
</evidence>
<gene>
    <name evidence="2" type="ORF">LVIROSA_LOCUS9259</name>
</gene>
<accession>A0AAU9M5A3</accession>
<proteinExistence type="predicted"/>
<organism evidence="2 3">
    <name type="scientific">Lactuca virosa</name>
    <dbReference type="NCBI Taxonomy" id="75947"/>
    <lineage>
        <taxon>Eukaryota</taxon>
        <taxon>Viridiplantae</taxon>
        <taxon>Streptophyta</taxon>
        <taxon>Embryophyta</taxon>
        <taxon>Tracheophyta</taxon>
        <taxon>Spermatophyta</taxon>
        <taxon>Magnoliopsida</taxon>
        <taxon>eudicotyledons</taxon>
        <taxon>Gunneridae</taxon>
        <taxon>Pentapetalae</taxon>
        <taxon>asterids</taxon>
        <taxon>campanulids</taxon>
        <taxon>Asterales</taxon>
        <taxon>Asteraceae</taxon>
        <taxon>Cichorioideae</taxon>
        <taxon>Cichorieae</taxon>
        <taxon>Lactucinae</taxon>
        <taxon>Lactuca</taxon>
    </lineage>
</organism>
<keyword evidence="1" id="KW-1133">Transmembrane helix</keyword>
<reference evidence="2 3" key="1">
    <citation type="submission" date="2022-01" db="EMBL/GenBank/DDBJ databases">
        <authorList>
            <person name="Xiong W."/>
            <person name="Schranz E."/>
        </authorList>
    </citation>
    <scope>NUCLEOTIDE SEQUENCE [LARGE SCALE GENOMIC DNA]</scope>
</reference>
<evidence type="ECO:0000313" key="2">
    <source>
        <dbReference type="EMBL" id="CAH1421887.1"/>
    </source>
</evidence>
<name>A0AAU9M5A3_9ASTR</name>
<dbReference type="AlphaFoldDB" id="A0AAU9M5A3"/>
<keyword evidence="1" id="KW-0472">Membrane</keyword>
<evidence type="ECO:0008006" key="4">
    <source>
        <dbReference type="Google" id="ProtNLM"/>
    </source>
</evidence>
<evidence type="ECO:0000313" key="3">
    <source>
        <dbReference type="Proteomes" id="UP001157418"/>
    </source>
</evidence>
<keyword evidence="3" id="KW-1185">Reference proteome</keyword>
<sequence length="163" mass="18318">MIIDLLTRSLRPQLPFLSSSIILFLLSDFQLAALLLHYSFFRFSLLPLSSFFTLPFFLSLPFFRFSLLPLSFFFALRCSFVAAFLFSLPPPVSFVESPNSTEEKRKLLKQYEHPPNSSTVPTCITADIVATPAAALSLPLCLNKSSGVEGKDCEESSLRRRRG</sequence>